<reference evidence="4 5" key="1">
    <citation type="journal article" date="2008" name="Nature">
        <title>The Phaeodactylum genome reveals the evolutionary history of diatom genomes.</title>
        <authorList>
            <person name="Bowler C."/>
            <person name="Allen A.E."/>
            <person name="Badger J.H."/>
            <person name="Grimwood J."/>
            <person name="Jabbari K."/>
            <person name="Kuo A."/>
            <person name="Maheswari U."/>
            <person name="Martens C."/>
            <person name="Maumus F."/>
            <person name="Otillar R.P."/>
            <person name="Rayko E."/>
            <person name="Salamov A."/>
            <person name="Vandepoele K."/>
            <person name="Beszteri B."/>
            <person name="Gruber A."/>
            <person name="Heijde M."/>
            <person name="Katinka M."/>
            <person name="Mock T."/>
            <person name="Valentin K."/>
            <person name="Verret F."/>
            <person name="Berges J.A."/>
            <person name="Brownlee C."/>
            <person name="Cadoret J.P."/>
            <person name="Chiovitti A."/>
            <person name="Choi C.J."/>
            <person name="Coesel S."/>
            <person name="De Martino A."/>
            <person name="Detter J.C."/>
            <person name="Durkin C."/>
            <person name="Falciatore A."/>
            <person name="Fournet J."/>
            <person name="Haruta M."/>
            <person name="Huysman M.J."/>
            <person name="Jenkins B.D."/>
            <person name="Jiroutova K."/>
            <person name="Jorgensen R.E."/>
            <person name="Joubert Y."/>
            <person name="Kaplan A."/>
            <person name="Kroger N."/>
            <person name="Kroth P.G."/>
            <person name="La Roche J."/>
            <person name="Lindquist E."/>
            <person name="Lommer M."/>
            <person name="Martin-Jezequel V."/>
            <person name="Lopez P.J."/>
            <person name="Lucas S."/>
            <person name="Mangogna M."/>
            <person name="McGinnis K."/>
            <person name="Medlin L.K."/>
            <person name="Montsant A."/>
            <person name="Oudot-Le Secq M.P."/>
            <person name="Napoli C."/>
            <person name="Obornik M."/>
            <person name="Parker M.S."/>
            <person name="Petit J.L."/>
            <person name="Porcel B.M."/>
            <person name="Poulsen N."/>
            <person name="Robison M."/>
            <person name="Rychlewski L."/>
            <person name="Rynearson T.A."/>
            <person name="Schmutz J."/>
            <person name="Shapiro H."/>
            <person name="Siaut M."/>
            <person name="Stanley M."/>
            <person name="Sussman M.R."/>
            <person name="Taylor A.R."/>
            <person name="Vardi A."/>
            <person name="von Dassow P."/>
            <person name="Vyverman W."/>
            <person name="Willis A."/>
            <person name="Wyrwicz L.S."/>
            <person name="Rokhsar D.S."/>
            <person name="Weissenbach J."/>
            <person name="Armbrust E.V."/>
            <person name="Green B.R."/>
            <person name="Van de Peer Y."/>
            <person name="Grigoriev I.V."/>
        </authorList>
    </citation>
    <scope>NUCLEOTIDE SEQUENCE [LARGE SCALE GENOMIC DNA]</scope>
    <source>
        <strain evidence="4 5">CCAP 1055/1</strain>
    </source>
</reference>
<dbReference type="eggNOG" id="ENOG502SRHY">
    <property type="taxonomic scope" value="Eukaryota"/>
</dbReference>
<evidence type="ECO:0000313" key="5">
    <source>
        <dbReference type="Proteomes" id="UP000000759"/>
    </source>
</evidence>
<dbReference type="AlphaFoldDB" id="B7FQT1"/>
<dbReference type="OrthoDB" id="47482at2759"/>
<dbReference type="Gene3D" id="3.30.40.10">
    <property type="entry name" value="Zinc/RING finger domain, C3HC4 (zinc finger)"/>
    <property type="match status" value="1"/>
</dbReference>
<keyword evidence="5" id="KW-1185">Reference proteome</keyword>
<feature type="region of interest" description="Disordered" evidence="2">
    <location>
        <begin position="77"/>
        <end position="110"/>
    </location>
</feature>
<protein>
    <recommendedName>
        <fullName evidence="3">RING-type domain-containing protein</fullName>
    </recommendedName>
</protein>
<keyword evidence="1" id="KW-0862">Zinc</keyword>
<dbReference type="InParanoid" id="B7FQT1"/>
<dbReference type="OMA" id="KCMECRT"/>
<reference evidence="5" key="2">
    <citation type="submission" date="2008-08" db="EMBL/GenBank/DDBJ databases">
        <authorList>
            <consortium name="Diatom Consortium"/>
            <person name="Grigoriev I."/>
            <person name="Grimwood J."/>
            <person name="Kuo A."/>
            <person name="Otillar R.P."/>
            <person name="Salamov A."/>
            <person name="Detter J.C."/>
            <person name="Lindquist E."/>
            <person name="Shapiro H."/>
            <person name="Lucas S."/>
            <person name="Glavina del Rio T."/>
            <person name="Pitluck S."/>
            <person name="Rokhsar D."/>
            <person name="Bowler C."/>
        </authorList>
    </citation>
    <scope>GENOME REANNOTATION</scope>
    <source>
        <strain evidence="5">CCAP 1055/1</strain>
    </source>
</reference>
<dbReference type="EMBL" id="CM000605">
    <property type="protein sequence ID" value="EEC51923.1"/>
    <property type="molecule type" value="Genomic_DNA"/>
</dbReference>
<name>B7FQT1_PHATC</name>
<dbReference type="RefSeq" id="XP_002177460.1">
    <property type="nucleotide sequence ID" value="XM_002177424.1"/>
</dbReference>
<proteinExistence type="predicted"/>
<accession>B7FQT1</accession>
<evidence type="ECO:0000256" key="1">
    <source>
        <dbReference type="PROSITE-ProRule" id="PRU00175"/>
    </source>
</evidence>
<evidence type="ECO:0000256" key="2">
    <source>
        <dbReference type="SAM" id="MobiDB-lite"/>
    </source>
</evidence>
<dbReference type="InterPro" id="IPR013083">
    <property type="entry name" value="Znf_RING/FYVE/PHD"/>
</dbReference>
<dbReference type="PaxDb" id="2850-Phatr43150"/>
<dbReference type="Pfam" id="PF13920">
    <property type="entry name" value="zf-C3HC4_3"/>
    <property type="match status" value="1"/>
</dbReference>
<evidence type="ECO:0000313" key="4">
    <source>
        <dbReference type="EMBL" id="EEC51923.1"/>
    </source>
</evidence>
<feature type="domain" description="RING-type" evidence="3">
    <location>
        <begin position="11"/>
        <end position="50"/>
    </location>
</feature>
<feature type="compositionally biased region" description="Basic and acidic residues" evidence="2">
    <location>
        <begin position="155"/>
        <end position="165"/>
    </location>
</feature>
<evidence type="ECO:0000259" key="3">
    <source>
        <dbReference type="PROSITE" id="PS50089"/>
    </source>
</evidence>
<dbReference type="KEGG" id="pti:PHATRDRAFT_43150"/>
<dbReference type="GO" id="GO:0008270">
    <property type="term" value="F:zinc ion binding"/>
    <property type="evidence" value="ECO:0007669"/>
    <property type="project" value="UniProtKB-KW"/>
</dbReference>
<feature type="region of interest" description="Disordered" evidence="2">
    <location>
        <begin position="133"/>
        <end position="166"/>
    </location>
</feature>
<organism evidence="4 5">
    <name type="scientific">Phaeodactylum tricornutum (strain CCAP 1055/1)</name>
    <dbReference type="NCBI Taxonomy" id="556484"/>
    <lineage>
        <taxon>Eukaryota</taxon>
        <taxon>Sar</taxon>
        <taxon>Stramenopiles</taxon>
        <taxon>Ochrophyta</taxon>
        <taxon>Bacillariophyta</taxon>
        <taxon>Bacillariophyceae</taxon>
        <taxon>Bacillariophycidae</taxon>
        <taxon>Naviculales</taxon>
        <taxon>Phaeodactylaceae</taxon>
        <taxon>Phaeodactylum</taxon>
    </lineage>
</organism>
<dbReference type="HOGENOM" id="CLU_504796_0_0_1"/>
<dbReference type="SMART" id="SM00184">
    <property type="entry name" value="RING"/>
    <property type="match status" value="1"/>
</dbReference>
<dbReference type="InterPro" id="IPR001841">
    <property type="entry name" value="Znf_RING"/>
</dbReference>
<sequence>MASETPFSFHCIICFEEFHPDVRYPVVLPCGHTYVCNLCANRLEKCMECRTPLHAMTPRTLPSESVTHRRVLGAPATARSPWASARAGRAAPSELFQQDHPAHPPTAKSRLPLPRNVVLLSLIEATELATQDIRKKHSNSMQSKNSRDANSFESADSKDEEEKIRLSTSLATGDSGTYAVALREGLEIYPSRPPTKDMDGSSPNVPDEDVETLVRFFHMDQNAKASEECTPLPAARLSYGDRVQIVSVNAGWAKLARGYGFIKSDKNLVKVGGCVDKACKLEAMLRTLSRRRKELRREQSQVDNQFITIMSDLQASLQNTEDLTVICADAFAVPETKVNKKVGSADEIPATPAERLIEENIPADEFHKPSALPQNPTRPSRGGLMCFASEVFDQDNTEGGSMFSVSPSLSSNSVLGSFLWSESVDSSSRRSFPAASYPSPSQLRAGARAWRELHGREPSSAVDFRTGLSGHTALLSSHAGSHDYYDPPRTTPSRGLPKMSSHMGLSVGYPRRGRPARTILDRGTGTTPGDREALTNTGSV</sequence>
<keyword evidence="1" id="KW-0479">Metal-binding</keyword>
<dbReference type="SUPFAM" id="SSF57850">
    <property type="entry name" value="RING/U-box"/>
    <property type="match status" value="1"/>
</dbReference>
<dbReference type="CDD" id="cd16449">
    <property type="entry name" value="RING-HC"/>
    <property type="match status" value="1"/>
</dbReference>
<dbReference type="PROSITE" id="PS50089">
    <property type="entry name" value="ZF_RING_2"/>
    <property type="match status" value="1"/>
</dbReference>
<feature type="compositionally biased region" description="Polar residues" evidence="2">
    <location>
        <begin position="139"/>
        <end position="154"/>
    </location>
</feature>
<keyword evidence="1" id="KW-0863">Zinc-finger</keyword>
<feature type="region of interest" description="Disordered" evidence="2">
    <location>
        <begin position="477"/>
        <end position="540"/>
    </location>
</feature>
<dbReference type="Proteomes" id="UP000000759">
    <property type="component" value="Chromosome 1"/>
</dbReference>
<gene>
    <name evidence="4" type="ORF">PHATRDRAFT_43150</name>
</gene>
<dbReference type="GeneID" id="7196754"/>